<dbReference type="AlphaFoldDB" id="A0A914H7M8"/>
<name>A0A914H7M8_GLORO</name>
<evidence type="ECO:0000259" key="1">
    <source>
        <dbReference type="PROSITE" id="PS50188"/>
    </source>
</evidence>
<proteinExistence type="predicted"/>
<dbReference type="InterPro" id="IPR013320">
    <property type="entry name" value="ConA-like_dom_sf"/>
</dbReference>
<dbReference type="InterPro" id="IPR043136">
    <property type="entry name" value="B30.2/SPRY_sf"/>
</dbReference>
<organism evidence="2 3">
    <name type="scientific">Globodera rostochiensis</name>
    <name type="common">Golden nematode worm</name>
    <name type="synonym">Heterodera rostochiensis</name>
    <dbReference type="NCBI Taxonomy" id="31243"/>
    <lineage>
        <taxon>Eukaryota</taxon>
        <taxon>Metazoa</taxon>
        <taxon>Ecdysozoa</taxon>
        <taxon>Nematoda</taxon>
        <taxon>Chromadorea</taxon>
        <taxon>Rhabditida</taxon>
        <taxon>Tylenchina</taxon>
        <taxon>Tylenchomorpha</taxon>
        <taxon>Tylenchoidea</taxon>
        <taxon>Heteroderidae</taxon>
        <taxon>Heteroderinae</taxon>
        <taxon>Globodera</taxon>
    </lineage>
</organism>
<dbReference type="Pfam" id="PF00622">
    <property type="entry name" value="SPRY"/>
    <property type="match status" value="1"/>
</dbReference>
<keyword evidence="2" id="KW-1185">Reference proteome</keyword>
<dbReference type="Proteomes" id="UP000887572">
    <property type="component" value="Unplaced"/>
</dbReference>
<dbReference type="PROSITE" id="PS50188">
    <property type="entry name" value="B302_SPRY"/>
    <property type="match status" value="1"/>
</dbReference>
<evidence type="ECO:0000313" key="2">
    <source>
        <dbReference type="Proteomes" id="UP000887572"/>
    </source>
</evidence>
<dbReference type="SMART" id="SM00449">
    <property type="entry name" value="SPRY"/>
    <property type="match status" value="1"/>
</dbReference>
<dbReference type="Gene3D" id="2.60.120.920">
    <property type="match status" value="1"/>
</dbReference>
<dbReference type="InterPro" id="IPR001870">
    <property type="entry name" value="B30.2/SPRY"/>
</dbReference>
<dbReference type="CDD" id="cd12885">
    <property type="entry name" value="SPRY_RanBP_like"/>
    <property type="match status" value="1"/>
</dbReference>
<dbReference type="WBParaSite" id="Gr19_v10_g14471.t1">
    <property type="protein sequence ID" value="Gr19_v10_g14471.t1"/>
    <property type="gene ID" value="Gr19_v10_g14471"/>
</dbReference>
<reference evidence="3" key="1">
    <citation type="submission" date="2022-11" db="UniProtKB">
        <authorList>
            <consortium name="WormBaseParasite"/>
        </authorList>
    </citation>
    <scope>IDENTIFICATION</scope>
</reference>
<feature type="domain" description="B30.2/SPRY" evidence="1">
    <location>
        <begin position="1"/>
        <end position="167"/>
    </location>
</feature>
<dbReference type="InterPro" id="IPR003877">
    <property type="entry name" value="SPRY_dom"/>
</dbReference>
<sequence length="177" mass="20425">MSFQEHSLEPQRKERPCLINCFSRHRSVCAEWPISKDGIFYYEVKILEKEIFGIYIGLATKLPLFVGYEKGTYSYGSRGEFWGQEVEKCLYDNNKRPYIDGKLPFKKDDVIGCGVDLAKGRKIIYTLNGKLLETPDLRVDSATKLYPCVSMFKAGTKIEANFGTKKFEYTLPKTFRN</sequence>
<evidence type="ECO:0000313" key="3">
    <source>
        <dbReference type="WBParaSite" id="Gr19_v10_g14471.t1"/>
    </source>
</evidence>
<protein>
    <submittedName>
        <fullName evidence="3">B30.2/SPRY domain-containing protein</fullName>
    </submittedName>
</protein>
<dbReference type="SUPFAM" id="SSF49899">
    <property type="entry name" value="Concanavalin A-like lectins/glucanases"/>
    <property type="match status" value="1"/>
</dbReference>
<dbReference type="InterPro" id="IPR044736">
    <property type="entry name" value="Gid1/RanBPM/SPLA_SPRY"/>
</dbReference>
<accession>A0A914H7M8</accession>